<keyword evidence="1" id="KW-0812">Transmembrane</keyword>
<name>A0A2R5G904_9STRA</name>
<comment type="caution">
    <text evidence="2">The sequence shown here is derived from an EMBL/GenBank/DDBJ whole genome shotgun (WGS) entry which is preliminary data.</text>
</comment>
<gene>
    <name evidence="2" type="ORF">FCC1311_037692</name>
</gene>
<evidence type="ECO:0000313" key="2">
    <source>
        <dbReference type="EMBL" id="GBG27546.1"/>
    </source>
</evidence>
<evidence type="ECO:0000256" key="1">
    <source>
        <dbReference type="SAM" id="Phobius"/>
    </source>
</evidence>
<feature type="transmembrane region" description="Helical" evidence="1">
    <location>
        <begin position="26"/>
        <end position="47"/>
    </location>
</feature>
<proteinExistence type="predicted"/>
<accession>A0A2R5G904</accession>
<evidence type="ECO:0008006" key="4">
    <source>
        <dbReference type="Google" id="ProtNLM"/>
    </source>
</evidence>
<dbReference type="AlphaFoldDB" id="A0A2R5G904"/>
<feature type="transmembrane region" description="Helical" evidence="1">
    <location>
        <begin position="53"/>
        <end position="79"/>
    </location>
</feature>
<dbReference type="EMBL" id="BEYU01000032">
    <property type="protein sequence ID" value="GBG27546.1"/>
    <property type="molecule type" value="Genomic_DNA"/>
</dbReference>
<dbReference type="Proteomes" id="UP000241890">
    <property type="component" value="Unassembled WGS sequence"/>
</dbReference>
<evidence type="ECO:0000313" key="3">
    <source>
        <dbReference type="Proteomes" id="UP000241890"/>
    </source>
</evidence>
<organism evidence="2 3">
    <name type="scientific">Hondaea fermentalgiana</name>
    <dbReference type="NCBI Taxonomy" id="2315210"/>
    <lineage>
        <taxon>Eukaryota</taxon>
        <taxon>Sar</taxon>
        <taxon>Stramenopiles</taxon>
        <taxon>Bigyra</taxon>
        <taxon>Labyrinthulomycetes</taxon>
        <taxon>Thraustochytrida</taxon>
        <taxon>Thraustochytriidae</taxon>
        <taxon>Hondaea</taxon>
    </lineage>
</organism>
<keyword evidence="1" id="KW-0472">Membrane</keyword>
<reference evidence="2 3" key="1">
    <citation type="submission" date="2017-12" db="EMBL/GenBank/DDBJ databases">
        <title>Sequencing, de novo assembly and annotation of complete genome of a new Thraustochytrid species, strain FCC1311.</title>
        <authorList>
            <person name="Sedici K."/>
            <person name="Godart F."/>
            <person name="Aiese Cigliano R."/>
            <person name="Sanseverino W."/>
            <person name="Barakat M."/>
            <person name="Ortet P."/>
            <person name="Marechal E."/>
            <person name="Cagnac O."/>
            <person name="Amato A."/>
        </authorList>
    </citation>
    <scope>NUCLEOTIDE SEQUENCE [LARGE SCALE GENOMIC DNA]</scope>
</reference>
<keyword evidence="1" id="KW-1133">Transmembrane helix</keyword>
<dbReference type="InParanoid" id="A0A2R5G904"/>
<protein>
    <recommendedName>
        <fullName evidence="4">Transmembrane protein</fullName>
    </recommendedName>
</protein>
<keyword evidence="3" id="KW-1185">Reference proteome</keyword>
<dbReference type="OrthoDB" id="361532at2759"/>
<sequence length="82" mass="8621">MGVFSDALARTKAVDVPHVNGKLLQIALGILNCVFFGVGVIIAGFLTDSVPDMLIGVLQLVIPFVGWVWAVGWGVVMVLNAA</sequence>